<comment type="caution">
    <text evidence="1">The sequence shown here is derived from an EMBL/GenBank/DDBJ whole genome shotgun (WGS) entry which is preliminary data.</text>
</comment>
<dbReference type="AlphaFoldDB" id="A0AAV6L1V6"/>
<protein>
    <submittedName>
        <fullName evidence="1">Uncharacterized protein</fullName>
    </submittedName>
</protein>
<name>A0AAV6L1V6_9ERIC</name>
<evidence type="ECO:0000313" key="2">
    <source>
        <dbReference type="Proteomes" id="UP000823749"/>
    </source>
</evidence>
<accession>A0AAV6L1V6</accession>
<dbReference type="Proteomes" id="UP000823749">
    <property type="component" value="Chromosome 3"/>
</dbReference>
<gene>
    <name evidence="1" type="ORF">RHGRI_008544</name>
</gene>
<evidence type="ECO:0000313" key="1">
    <source>
        <dbReference type="EMBL" id="KAG5558631.1"/>
    </source>
</evidence>
<keyword evidence="2" id="KW-1185">Reference proteome</keyword>
<proteinExistence type="predicted"/>
<dbReference type="EMBL" id="JACTNZ010000003">
    <property type="protein sequence ID" value="KAG5558631.1"/>
    <property type="molecule type" value="Genomic_DNA"/>
</dbReference>
<reference evidence="1" key="1">
    <citation type="submission" date="2020-08" db="EMBL/GenBank/DDBJ databases">
        <title>Plant Genome Project.</title>
        <authorList>
            <person name="Zhang R.-G."/>
        </authorList>
    </citation>
    <scope>NUCLEOTIDE SEQUENCE</scope>
    <source>
        <strain evidence="1">WSP0</strain>
        <tissue evidence="1">Leaf</tissue>
    </source>
</reference>
<sequence length="63" mass="6822">MAPSLSITVAASVRSVEDVLASKPRSLKTDRSSETEILSLPLVLNLLNTFCTSSMSPREVSER</sequence>
<organism evidence="1 2">
    <name type="scientific">Rhododendron griersonianum</name>
    <dbReference type="NCBI Taxonomy" id="479676"/>
    <lineage>
        <taxon>Eukaryota</taxon>
        <taxon>Viridiplantae</taxon>
        <taxon>Streptophyta</taxon>
        <taxon>Embryophyta</taxon>
        <taxon>Tracheophyta</taxon>
        <taxon>Spermatophyta</taxon>
        <taxon>Magnoliopsida</taxon>
        <taxon>eudicotyledons</taxon>
        <taxon>Gunneridae</taxon>
        <taxon>Pentapetalae</taxon>
        <taxon>asterids</taxon>
        <taxon>Ericales</taxon>
        <taxon>Ericaceae</taxon>
        <taxon>Ericoideae</taxon>
        <taxon>Rhodoreae</taxon>
        <taxon>Rhododendron</taxon>
    </lineage>
</organism>